<keyword evidence="3" id="KW-1185">Reference proteome</keyword>
<comment type="caution">
    <text evidence="2">The sequence shown here is derived from an EMBL/GenBank/DDBJ whole genome shotgun (WGS) entry which is preliminary data.</text>
</comment>
<accession>A0AA38M5V5</accession>
<reference evidence="2" key="1">
    <citation type="journal article" date="2023" name="G3 (Bethesda)">
        <title>Whole genome assemblies of Zophobas morio and Tenebrio molitor.</title>
        <authorList>
            <person name="Kaur S."/>
            <person name="Stinson S.A."/>
            <person name="diCenzo G.C."/>
        </authorList>
    </citation>
    <scope>NUCLEOTIDE SEQUENCE</scope>
    <source>
        <strain evidence="2">QUZm001</strain>
    </source>
</reference>
<evidence type="ECO:0000313" key="3">
    <source>
        <dbReference type="Proteomes" id="UP001168821"/>
    </source>
</evidence>
<feature type="compositionally biased region" description="Basic and acidic residues" evidence="1">
    <location>
        <begin position="30"/>
        <end position="58"/>
    </location>
</feature>
<evidence type="ECO:0000256" key="1">
    <source>
        <dbReference type="SAM" id="MobiDB-lite"/>
    </source>
</evidence>
<feature type="compositionally biased region" description="Polar residues" evidence="1">
    <location>
        <begin position="14"/>
        <end position="28"/>
    </location>
</feature>
<dbReference type="AlphaFoldDB" id="A0AA38M5V5"/>
<dbReference type="Proteomes" id="UP001168821">
    <property type="component" value="Unassembled WGS sequence"/>
</dbReference>
<protein>
    <submittedName>
        <fullName evidence="2">Uncharacterized protein</fullName>
    </submittedName>
</protein>
<organism evidence="2 3">
    <name type="scientific">Zophobas morio</name>
    <dbReference type="NCBI Taxonomy" id="2755281"/>
    <lineage>
        <taxon>Eukaryota</taxon>
        <taxon>Metazoa</taxon>
        <taxon>Ecdysozoa</taxon>
        <taxon>Arthropoda</taxon>
        <taxon>Hexapoda</taxon>
        <taxon>Insecta</taxon>
        <taxon>Pterygota</taxon>
        <taxon>Neoptera</taxon>
        <taxon>Endopterygota</taxon>
        <taxon>Coleoptera</taxon>
        <taxon>Polyphaga</taxon>
        <taxon>Cucujiformia</taxon>
        <taxon>Tenebrionidae</taxon>
        <taxon>Zophobas</taxon>
    </lineage>
</organism>
<dbReference type="EMBL" id="JALNTZ010000008">
    <property type="protein sequence ID" value="KAJ3643612.1"/>
    <property type="molecule type" value="Genomic_DNA"/>
</dbReference>
<proteinExistence type="predicted"/>
<name>A0AA38M5V5_9CUCU</name>
<gene>
    <name evidence="2" type="ORF">Zmor_026313</name>
</gene>
<feature type="region of interest" description="Disordered" evidence="1">
    <location>
        <begin position="1"/>
        <end position="63"/>
    </location>
</feature>
<sequence>MPGSVTEPGRRLSSPCQTTREVPQSSQGGVKKEPESQHNTKKPQGSEREASHKREGRVSKWGQSAIKATEELEGNQSQARVLQRS</sequence>
<evidence type="ECO:0000313" key="2">
    <source>
        <dbReference type="EMBL" id="KAJ3643612.1"/>
    </source>
</evidence>